<accession>A0AAW9NXI2</accession>
<reference evidence="3 4" key="1">
    <citation type="submission" date="2023-03" db="EMBL/GenBank/DDBJ databases">
        <title>Bacillus Genome Sequencing.</title>
        <authorList>
            <person name="Dunlap C."/>
        </authorList>
    </citation>
    <scope>NUCLEOTIDE SEQUENCE [LARGE SCALE GENOMIC DNA]</scope>
    <source>
        <strain evidence="3 4">B-59205</strain>
    </source>
</reference>
<dbReference type="EMBL" id="JARSFG010000017">
    <property type="protein sequence ID" value="MEC1179228.1"/>
    <property type="molecule type" value="Genomic_DNA"/>
</dbReference>
<protein>
    <submittedName>
        <fullName evidence="3">Cell wall-active antibiotics response protein LiaF</fullName>
    </submittedName>
</protein>
<comment type="caution">
    <text evidence="3">The sequence shown here is derived from an EMBL/GenBank/DDBJ whole genome shotgun (WGS) entry which is preliminary data.</text>
</comment>
<dbReference type="InterPro" id="IPR047793">
    <property type="entry name" value="LiaF_C"/>
</dbReference>
<dbReference type="Pfam" id="PF09922">
    <property type="entry name" value="LiaF-like_C"/>
    <property type="match status" value="1"/>
</dbReference>
<feature type="domain" description="Cell wall-active antibiotics response LiaF-like C-terminal" evidence="2">
    <location>
        <begin position="111"/>
        <end position="222"/>
    </location>
</feature>
<evidence type="ECO:0000313" key="3">
    <source>
        <dbReference type="EMBL" id="MEC1179228.1"/>
    </source>
</evidence>
<keyword evidence="1" id="KW-0812">Transmembrane</keyword>
<keyword evidence="1" id="KW-0472">Membrane</keyword>
<dbReference type="InterPro" id="IPR016975">
    <property type="entry name" value="Cell_wall_LiaF"/>
</dbReference>
<organism evidence="3 4">
    <name type="scientific">Metasolibacillus meyeri</name>
    <dbReference type="NCBI Taxonomy" id="1071052"/>
    <lineage>
        <taxon>Bacteria</taxon>
        <taxon>Bacillati</taxon>
        <taxon>Bacillota</taxon>
        <taxon>Bacilli</taxon>
        <taxon>Bacillales</taxon>
        <taxon>Caryophanaceae</taxon>
        <taxon>Metasolibacillus</taxon>
    </lineage>
</organism>
<evidence type="ECO:0000259" key="2">
    <source>
        <dbReference type="Pfam" id="PF09922"/>
    </source>
</evidence>
<evidence type="ECO:0000256" key="1">
    <source>
        <dbReference type="SAM" id="Phobius"/>
    </source>
</evidence>
<evidence type="ECO:0000313" key="4">
    <source>
        <dbReference type="Proteomes" id="UP001344888"/>
    </source>
</evidence>
<dbReference type="AlphaFoldDB" id="A0AAW9NXI2"/>
<name>A0AAW9NXI2_9BACL</name>
<dbReference type="InterPro" id="IPR024425">
    <property type="entry name" value="LiaF-like_C"/>
</dbReference>
<keyword evidence="1" id="KW-1133">Transmembrane helix</keyword>
<feature type="transmembrane region" description="Helical" evidence="1">
    <location>
        <begin position="12"/>
        <end position="40"/>
    </location>
</feature>
<keyword evidence="4" id="KW-1185">Reference proteome</keyword>
<dbReference type="Proteomes" id="UP001344888">
    <property type="component" value="Unassembled WGS sequence"/>
</dbReference>
<feature type="transmembrane region" description="Helical" evidence="1">
    <location>
        <begin position="52"/>
        <end position="84"/>
    </location>
</feature>
<dbReference type="GO" id="GO:0016020">
    <property type="term" value="C:membrane"/>
    <property type="evidence" value="ECO:0007669"/>
    <property type="project" value="InterPro"/>
</dbReference>
<sequence>MKRLTTDQFTFFLLGLVLIMLIELSLFHNGAVFVLFFGILSLYFGINKQRKFLLWTGALFILIALFTLWSLRLYFIILIGYLIYKQITKEEVTIEVTNQGWTSSTTKNQLIGTTSTSLEPYKWEDVLLKRFVGDVVVDTTQTILPEGKSVITIQQAIGKVHIIVPYEVSIRLHYTTLYGEANCLHELPKRLINESLKFEDGKPNDKRLLVINVSTWLGDVEVTRA</sequence>
<dbReference type="NCBIfam" id="NF040535">
    <property type="entry name" value="LiaF_C_term"/>
    <property type="match status" value="1"/>
</dbReference>
<gene>
    <name evidence="3" type="primary">liaF</name>
    <name evidence="3" type="ORF">P9B03_12095</name>
</gene>
<dbReference type="PIRSF" id="PIRSF031509">
    <property type="entry name" value="Cell_wall_LiaF/YvqF"/>
    <property type="match status" value="1"/>
</dbReference>
<proteinExistence type="predicted"/>
<dbReference type="RefSeq" id="WP_326123725.1">
    <property type="nucleotide sequence ID" value="NZ_JARSFG010000017.1"/>
</dbReference>